<organism evidence="1 2">
    <name type="scientific">Floridaenema flaviceps BLCC-F50</name>
    <dbReference type="NCBI Taxonomy" id="3153642"/>
    <lineage>
        <taxon>Bacteria</taxon>
        <taxon>Bacillati</taxon>
        <taxon>Cyanobacteriota</taxon>
        <taxon>Cyanophyceae</taxon>
        <taxon>Oscillatoriophycideae</taxon>
        <taxon>Aerosakkonematales</taxon>
        <taxon>Aerosakkonemataceae</taxon>
        <taxon>Floridanema</taxon>
        <taxon>Floridanema flaviceps</taxon>
    </lineage>
</organism>
<dbReference type="Proteomes" id="UP001576784">
    <property type="component" value="Unassembled WGS sequence"/>
</dbReference>
<keyword evidence="2" id="KW-1185">Reference proteome</keyword>
<evidence type="ECO:0000313" key="1">
    <source>
        <dbReference type="EMBL" id="MFB2891961.1"/>
    </source>
</evidence>
<reference evidence="1 2" key="1">
    <citation type="submission" date="2024-09" db="EMBL/GenBank/DDBJ databases">
        <title>Floridaenema gen nov. (Aerosakkonemataceae, Aerosakkonematales ord. nov., Cyanobacteria) from benthic tropical and subtropical fresh waters, with the description of four new species.</title>
        <authorList>
            <person name="Moretto J.A."/>
            <person name="Berthold D.E."/>
            <person name="Lefler F.W."/>
            <person name="Huang I.-S."/>
            <person name="Laughinghouse H. IV."/>
        </authorList>
    </citation>
    <scope>NUCLEOTIDE SEQUENCE [LARGE SCALE GENOMIC DNA]</scope>
    <source>
        <strain evidence="1 2">BLCC-F50</strain>
    </source>
</reference>
<evidence type="ECO:0000313" key="2">
    <source>
        <dbReference type="Proteomes" id="UP001576784"/>
    </source>
</evidence>
<gene>
    <name evidence="1" type="ORF">ACE1CI_03340</name>
</gene>
<dbReference type="RefSeq" id="WP_413261638.1">
    <property type="nucleotide sequence ID" value="NZ_JBHFNR010000019.1"/>
</dbReference>
<proteinExistence type="predicted"/>
<sequence length="64" mass="7373">MLVKQIQFSSTLVIEIDLRRETEYCYYVINTDTNQVIADDSNIPSLDEAEDMSIDRVKEMLGIS</sequence>
<accession>A0ABV4XJS8</accession>
<name>A0ABV4XJS8_9CYAN</name>
<dbReference type="EMBL" id="JBHFNR010000019">
    <property type="protein sequence ID" value="MFB2891961.1"/>
    <property type="molecule type" value="Genomic_DNA"/>
</dbReference>
<comment type="caution">
    <text evidence="1">The sequence shown here is derived from an EMBL/GenBank/DDBJ whole genome shotgun (WGS) entry which is preliminary data.</text>
</comment>
<protein>
    <submittedName>
        <fullName evidence="1">Uncharacterized protein</fullName>
    </submittedName>
</protein>